<gene>
    <name evidence="2" type="ORF">THAOC_36407</name>
</gene>
<evidence type="ECO:0000313" key="2">
    <source>
        <dbReference type="EMBL" id="EJK45009.1"/>
    </source>
</evidence>
<reference evidence="2 3" key="1">
    <citation type="journal article" date="2012" name="Genome Biol.">
        <title>Genome and low-iron response of an oceanic diatom adapted to chronic iron limitation.</title>
        <authorList>
            <person name="Lommer M."/>
            <person name="Specht M."/>
            <person name="Roy A.S."/>
            <person name="Kraemer L."/>
            <person name="Andreson R."/>
            <person name="Gutowska M.A."/>
            <person name="Wolf J."/>
            <person name="Bergner S.V."/>
            <person name="Schilhabel M.B."/>
            <person name="Klostermeier U.C."/>
            <person name="Beiko R.G."/>
            <person name="Rosenstiel P."/>
            <person name="Hippler M."/>
            <person name="Laroche J."/>
        </authorList>
    </citation>
    <scope>NUCLEOTIDE SEQUENCE [LARGE SCALE GENOMIC DNA]</scope>
    <source>
        <strain evidence="2 3">CCMP1005</strain>
    </source>
</reference>
<feature type="compositionally biased region" description="Polar residues" evidence="1">
    <location>
        <begin position="19"/>
        <end position="28"/>
    </location>
</feature>
<name>K0R1X4_THAOC</name>
<evidence type="ECO:0000313" key="3">
    <source>
        <dbReference type="Proteomes" id="UP000266841"/>
    </source>
</evidence>
<feature type="region of interest" description="Disordered" evidence="1">
    <location>
        <begin position="140"/>
        <end position="271"/>
    </location>
</feature>
<protein>
    <submittedName>
        <fullName evidence="2">Uncharacterized protein</fullName>
    </submittedName>
</protein>
<feature type="compositionally biased region" description="Basic residues" evidence="1">
    <location>
        <begin position="190"/>
        <end position="209"/>
    </location>
</feature>
<feature type="region of interest" description="Disordered" evidence="1">
    <location>
        <begin position="1"/>
        <end position="128"/>
    </location>
</feature>
<feature type="compositionally biased region" description="Basic and acidic residues" evidence="1">
    <location>
        <begin position="59"/>
        <end position="75"/>
    </location>
</feature>
<dbReference type="AlphaFoldDB" id="K0R1X4"/>
<feature type="compositionally biased region" description="Basic and acidic residues" evidence="1">
    <location>
        <begin position="260"/>
        <end position="271"/>
    </location>
</feature>
<evidence type="ECO:0000256" key="1">
    <source>
        <dbReference type="SAM" id="MobiDB-lite"/>
    </source>
</evidence>
<accession>K0R1X4</accession>
<dbReference type="EMBL" id="AGNL01048933">
    <property type="protein sequence ID" value="EJK45009.1"/>
    <property type="molecule type" value="Genomic_DNA"/>
</dbReference>
<feature type="compositionally biased region" description="Polar residues" evidence="1">
    <location>
        <begin position="161"/>
        <end position="174"/>
    </location>
</feature>
<comment type="caution">
    <text evidence="2">The sequence shown here is derived from an EMBL/GenBank/DDBJ whole genome shotgun (WGS) entry which is preliminary data.</text>
</comment>
<feature type="compositionally biased region" description="Acidic residues" evidence="1">
    <location>
        <begin position="37"/>
        <end position="58"/>
    </location>
</feature>
<sequence>MSLSPQVLLTNDPREDSQENPQGNSSSDVDIFFSGTSDDDDDDSDYVDDEDDGDNVDNDGDKRENVYPTDVDRPAIEATSSTDTLDVHGYLAPGSQENAVPQLAENRRDDGSTSTATLGCSLDDLPNVPDEMEHLEDILPDISWLDEFGPDSDSGQAGDDCQSQCESRVANNLNIGDCPPSMFGLSGRGPNKRKTAPNSEKKKRQRKRSRGDDPPFSFTVKRPDDDGKGGGCPESTRPRRSHRLKELNSRRATSSKKAVHATDHHGGGRNR</sequence>
<keyword evidence="3" id="KW-1185">Reference proteome</keyword>
<organism evidence="2 3">
    <name type="scientific">Thalassiosira oceanica</name>
    <name type="common">Marine diatom</name>
    <dbReference type="NCBI Taxonomy" id="159749"/>
    <lineage>
        <taxon>Eukaryota</taxon>
        <taxon>Sar</taxon>
        <taxon>Stramenopiles</taxon>
        <taxon>Ochrophyta</taxon>
        <taxon>Bacillariophyta</taxon>
        <taxon>Coscinodiscophyceae</taxon>
        <taxon>Thalassiosirophycidae</taxon>
        <taxon>Thalassiosirales</taxon>
        <taxon>Thalassiosiraceae</taxon>
        <taxon>Thalassiosira</taxon>
    </lineage>
</organism>
<proteinExistence type="predicted"/>
<dbReference type="Proteomes" id="UP000266841">
    <property type="component" value="Unassembled WGS sequence"/>
</dbReference>
<feature type="non-terminal residue" evidence="2">
    <location>
        <position position="271"/>
    </location>
</feature>